<proteinExistence type="predicted"/>
<reference evidence="1" key="1">
    <citation type="submission" date="2018-02" db="EMBL/GenBank/DDBJ databases">
        <title>Rhizophora mucronata_Transcriptome.</title>
        <authorList>
            <person name="Meera S.P."/>
            <person name="Sreeshan A."/>
            <person name="Augustine A."/>
        </authorList>
    </citation>
    <scope>NUCLEOTIDE SEQUENCE</scope>
    <source>
        <tissue evidence="1">Leaf</tissue>
    </source>
</reference>
<evidence type="ECO:0000313" key="1">
    <source>
        <dbReference type="EMBL" id="MBW92564.1"/>
    </source>
</evidence>
<name>A0A2P2JGG3_RHIMU</name>
<dbReference type="AlphaFoldDB" id="A0A2P2JGG3"/>
<accession>A0A2P2JGG3</accession>
<dbReference type="EMBL" id="GGEC01012081">
    <property type="protein sequence ID" value="MBW92564.1"/>
    <property type="molecule type" value="Transcribed_RNA"/>
</dbReference>
<protein>
    <submittedName>
        <fullName evidence="1">Uncharacterized protein</fullName>
    </submittedName>
</protein>
<sequence length="43" mass="5203">MEPRQVLWLRSDQIAQTERQRDIRCLFCLDRQIGQIPLQTFSL</sequence>
<organism evidence="1">
    <name type="scientific">Rhizophora mucronata</name>
    <name type="common">Asiatic mangrove</name>
    <dbReference type="NCBI Taxonomy" id="61149"/>
    <lineage>
        <taxon>Eukaryota</taxon>
        <taxon>Viridiplantae</taxon>
        <taxon>Streptophyta</taxon>
        <taxon>Embryophyta</taxon>
        <taxon>Tracheophyta</taxon>
        <taxon>Spermatophyta</taxon>
        <taxon>Magnoliopsida</taxon>
        <taxon>eudicotyledons</taxon>
        <taxon>Gunneridae</taxon>
        <taxon>Pentapetalae</taxon>
        <taxon>rosids</taxon>
        <taxon>fabids</taxon>
        <taxon>Malpighiales</taxon>
        <taxon>Rhizophoraceae</taxon>
        <taxon>Rhizophora</taxon>
    </lineage>
</organism>